<dbReference type="PANTHER" id="PTHR38790">
    <property type="entry name" value="2EXR DOMAIN-CONTAINING PROTEIN-RELATED"/>
    <property type="match status" value="1"/>
</dbReference>
<dbReference type="RefSeq" id="XP_023625534.1">
    <property type="nucleotide sequence ID" value="XM_023769766.1"/>
</dbReference>
<dbReference type="EMBL" id="FJUY01000006">
    <property type="protein sequence ID" value="CZT18644.1"/>
    <property type="molecule type" value="Genomic_DNA"/>
</dbReference>
<sequence>MDEQGAADLGARFEALPTELRAHIFSTLLVRHVKWDVRHLMTCQRSMEKTTSGYIPPSHHDLPESENIYICAECGPVTHERNWRHAFERGYKVYESPWRSTWAPPQSNPFLCTICYDERWRSRPFPEPTNLPCLCARRKNLEVRLVCRQWNVEASEVFFSENTFAFDDSPMMGCFFSAIPQHWTALITKVSLLLPLWKEDDNESIPNTATIAASLSILDDLTWLRYLELDAKLLNKKETATALLECHISSLRQVRFVVECPYKEMYWREVEPPTYVWAELQNRHLLVGQFPEVVARSMKSQSTEMSSFSIEEEVERQRELYRLVQDDSELWGEPNKPSAMPSEDLDWTLFPDFDV</sequence>
<reference evidence="1 2" key="1">
    <citation type="submission" date="2016-03" db="EMBL/GenBank/DDBJ databases">
        <authorList>
            <person name="Ploux O."/>
        </authorList>
    </citation>
    <scope>NUCLEOTIDE SEQUENCE [LARGE SCALE GENOMIC DNA]</scope>
    <source>
        <strain evidence="1 2">URUG2</strain>
    </source>
</reference>
<organism evidence="1 2">
    <name type="scientific">Ramularia collo-cygni</name>
    <dbReference type="NCBI Taxonomy" id="112498"/>
    <lineage>
        <taxon>Eukaryota</taxon>
        <taxon>Fungi</taxon>
        <taxon>Dikarya</taxon>
        <taxon>Ascomycota</taxon>
        <taxon>Pezizomycotina</taxon>
        <taxon>Dothideomycetes</taxon>
        <taxon>Dothideomycetidae</taxon>
        <taxon>Mycosphaerellales</taxon>
        <taxon>Mycosphaerellaceae</taxon>
        <taxon>Ramularia</taxon>
    </lineage>
</organism>
<accession>A0A2D3V7V1</accession>
<dbReference type="AlphaFoldDB" id="A0A2D3V7V1"/>
<evidence type="ECO:0000313" key="1">
    <source>
        <dbReference type="EMBL" id="CZT18644.1"/>
    </source>
</evidence>
<gene>
    <name evidence="1" type="ORF">RCC_04488</name>
</gene>
<dbReference type="Proteomes" id="UP000225277">
    <property type="component" value="Unassembled WGS sequence"/>
</dbReference>
<evidence type="ECO:0000313" key="2">
    <source>
        <dbReference type="Proteomes" id="UP000225277"/>
    </source>
</evidence>
<name>A0A2D3V7V1_9PEZI</name>
<dbReference type="STRING" id="112498.A0A2D3V7V1"/>
<keyword evidence="2" id="KW-1185">Reference proteome</keyword>
<dbReference type="GeneID" id="35599662"/>
<dbReference type="OrthoDB" id="5420711at2759"/>
<protein>
    <submittedName>
        <fullName evidence="1">Uncharacterized protein</fullName>
    </submittedName>
</protein>
<dbReference type="PANTHER" id="PTHR38790:SF9">
    <property type="entry name" value="F-BOX DOMAIN-CONTAINING PROTEIN"/>
    <property type="match status" value="1"/>
</dbReference>
<proteinExistence type="predicted"/>